<gene>
    <name evidence="1" type="ORF">AALP_AAs49824U000100</name>
</gene>
<name>A0A087G3M4_ARAAL</name>
<keyword evidence="2" id="KW-1185">Reference proteome</keyword>
<reference evidence="2" key="1">
    <citation type="journal article" date="2015" name="Nat. Plants">
        <title>Genome expansion of Arabis alpina linked with retrotransposition and reduced symmetric DNA methylation.</title>
        <authorList>
            <person name="Willing E.M."/>
            <person name="Rawat V."/>
            <person name="Mandakova T."/>
            <person name="Maumus F."/>
            <person name="James G.V."/>
            <person name="Nordstroem K.J."/>
            <person name="Becker C."/>
            <person name="Warthmann N."/>
            <person name="Chica C."/>
            <person name="Szarzynska B."/>
            <person name="Zytnicki M."/>
            <person name="Albani M.C."/>
            <person name="Kiefer C."/>
            <person name="Bergonzi S."/>
            <person name="Castaings L."/>
            <person name="Mateos J.L."/>
            <person name="Berns M.C."/>
            <person name="Bujdoso N."/>
            <person name="Piofczyk T."/>
            <person name="de Lorenzo L."/>
            <person name="Barrero-Sicilia C."/>
            <person name="Mateos I."/>
            <person name="Piednoel M."/>
            <person name="Hagmann J."/>
            <person name="Chen-Min-Tao R."/>
            <person name="Iglesias-Fernandez R."/>
            <person name="Schuster S.C."/>
            <person name="Alonso-Blanco C."/>
            <person name="Roudier F."/>
            <person name="Carbonero P."/>
            <person name="Paz-Ares J."/>
            <person name="Davis S.J."/>
            <person name="Pecinka A."/>
            <person name="Quesneville H."/>
            <person name="Colot V."/>
            <person name="Lysak M.A."/>
            <person name="Weigel D."/>
            <person name="Coupland G."/>
            <person name="Schneeberger K."/>
        </authorList>
    </citation>
    <scope>NUCLEOTIDE SEQUENCE [LARGE SCALE GENOMIC DNA]</scope>
    <source>
        <strain evidence="2">cv. Pajares</strain>
    </source>
</reference>
<dbReference type="Proteomes" id="UP000029120">
    <property type="component" value="Unassembled WGS sequence"/>
</dbReference>
<accession>A0A087G3M4</accession>
<organism evidence="1 2">
    <name type="scientific">Arabis alpina</name>
    <name type="common">Alpine rock-cress</name>
    <dbReference type="NCBI Taxonomy" id="50452"/>
    <lineage>
        <taxon>Eukaryota</taxon>
        <taxon>Viridiplantae</taxon>
        <taxon>Streptophyta</taxon>
        <taxon>Embryophyta</taxon>
        <taxon>Tracheophyta</taxon>
        <taxon>Spermatophyta</taxon>
        <taxon>Magnoliopsida</taxon>
        <taxon>eudicotyledons</taxon>
        <taxon>Gunneridae</taxon>
        <taxon>Pentapetalae</taxon>
        <taxon>rosids</taxon>
        <taxon>malvids</taxon>
        <taxon>Brassicales</taxon>
        <taxon>Brassicaceae</taxon>
        <taxon>Arabideae</taxon>
        <taxon>Arabis</taxon>
    </lineage>
</organism>
<evidence type="ECO:0000313" key="1">
    <source>
        <dbReference type="EMBL" id="KFK24476.1"/>
    </source>
</evidence>
<dbReference type="EMBL" id="KL968399">
    <property type="protein sequence ID" value="KFK24476.1"/>
    <property type="molecule type" value="Genomic_DNA"/>
</dbReference>
<evidence type="ECO:0000313" key="2">
    <source>
        <dbReference type="Proteomes" id="UP000029120"/>
    </source>
</evidence>
<protein>
    <submittedName>
        <fullName evidence="1">Uncharacterized protein</fullName>
    </submittedName>
</protein>
<proteinExistence type="predicted"/>
<dbReference type="AlphaFoldDB" id="A0A087G3M4"/>
<dbReference type="Gramene" id="KFK24476">
    <property type="protein sequence ID" value="KFK24476"/>
    <property type="gene ID" value="AALP_AAs49824U000100"/>
</dbReference>
<sequence>MGNLFDSGYSQAYFCSGVGEFQRWSSLVLLKGGFRTCGWAGWRSG</sequence>